<proteinExistence type="predicted"/>
<gene>
    <name evidence="2" type="ORF">B1756_05590</name>
</gene>
<organism evidence="2 3">
    <name type="scientific">Natrarchaeobaculum aegyptiacum</name>
    <dbReference type="NCBI Taxonomy" id="745377"/>
    <lineage>
        <taxon>Archaea</taxon>
        <taxon>Methanobacteriati</taxon>
        <taxon>Methanobacteriota</taxon>
        <taxon>Stenosarchaea group</taxon>
        <taxon>Halobacteria</taxon>
        <taxon>Halobacteriales</taxon>
        <taxon>Natrialbaceae</taxon>
        <taxon>Natrarchaeobaculum</taxon>
    </lineage>
</organism>
<dbReference type="Proteomes" id="UP000250088">
    <property type="component" value="Chromosome"/>
</dbReference>
<evidence type="ECO:0000313" key="3">
    <source>
        <dbReference type="Proteomes" id="UP000250088"/>
    </source>
</evidence>
<dbReference type="GeneID" id="32893530"/>
<feature type="transmembrane region" description="Helical" evidence="1">
    <location>
        <begin position="467"/>
        <end position="488"/>
    </location>
</feature>
<feature type="transmembrane region" description="Helical" evidence="1">
    <location>
        <begin position="400"/>
        <end position="420"/>
    </location>
</feature>
<feature type="transmembrane region" description="Helical" evidence="1">
    <location>
        <begin position="302"/>
        <end position="331"/>
    </location>
</feature>
<feature type="transmembrane region" description="Helical" evidence="1">
    <location>
        <begin position="441"/>
        <end position="461"/>
    </location>
</feature>
<dbReference type="Pfam" id="PF24363">
    <property type="entry name" value="DUF7519"/>
    <property type="match status" value="1"/>
</dbReference>
<feature type="transmembrane region" description="Helical" evidence="1">
    <location>
        <begin position="78"/>
        <end position="97"/>
    </location>
</feature>
<feature type="transmembrane region" description="Helical" evidence="1">
    <location>
        <begin position="134"/>
        <end position="167"/>
    </location>
</feature>
<dbReference type="KEGG" id="naj:B1756_05590"/>
<dbReference type="RefSeq" id="WP_086887652.1">
    <property type="nucleotide sequence ID" value="NZ_CP019893.1"/>
</dbReference>
<dbReference type="EMBL" id="CP019893">
    <property type="protein sequence ID" value="ARS89269.1"/>
    <property type="molecule type" value="Genomic_DNA"/>
</dbReference>
<feature type="transmembrane region" description="Helical" evidence="1">
    <location>
        <begin position="377"/>
        <end position="394"/>
    </location>
</feature>
<reference evidence="3" key="1">
    <citation type="submission" date="2017-02" db="EMBL/GenBank/DDBJ databases">
        <title>Natronthermophilus aegyptiacus gen. nov.,sp. nov., an aerobic, extremely halophilic alkalithermophilic archaeon isolated from the athalassohaline Wadi An Natrun, Egypt.</title>
        <authorList>
            <person name="Zhao B."/>
        </authorList>
    </citation>
    <scope>NUCLEOTIDE SEQUENCE [LARGE SCALE GENOMIC DNA]</scope>
    <source>
        <strain evidence="3">JW/NM-HA 15</strain>
    </source>
</reference>
<feature type="transmembrane region" description="Helical" evidence="1">
    <location>
        <begin position="20"/>
        <end position="41"/>
    </location>
</feature>
<evidence type="ECO:0000313" key="2">
    <source>
        <dbReference type="EMBL" id="ARS89269.1"/>
    </source>
</evidence>
<keyword evidence="3" id="KW-1185">Reference proteome</keyword>
<dbReference type="AlphaFoldDB" id="A0A2Z2HQF8"/>
<feature type="transmembrane region" description="Helical" evidence="1">
    <location>
        <begin position="220"/>
        <end position="246"/>
    </location>
</feature>
<protein>
    <submittedName>
        <fullName evidence="2">Uncharacterized protein</fullName>
    </submittedName>
</protein>
<sequence>MSLAGPRLDRPSAIGDEGRARGVSLWLATVAVVAVTVAGGVALGDPALVTGLAPVVGLLVAGIALLERSRFGQLVVGHALAFGFGSAVGLLVVASPFLGREAVAVAGFALALLGIAMAWADVDPAALERAGLSCGLTYATLVVGSVVAVLVGVVLVVTVNLLVAIVATDSAAGSLAGLLTVVVAVAVAGLFAVAVAPIRQLTRRSRRDAVDRQLASVRRTLGGVVLGGLGSLFVLGFLWLAGLFGALVAQVPQLERPLVALSTGAVVWPLVSIAVGLVVVPLLIWTVRAVTRRDAGDARSRIWTAAVTVAVAILLAGAVAVGLAALGVAIGNLASGGAILALAGGGAVLVGVGPLAYLLLVGTILVAVWLAFLPDRAIAPALAGTGLVVAAAALGSHAPFVAIGCVGVACFVWDTGTYGLELTAELGHQPRTRRLELVHGLLSLAVAVGAVALVAGLAGLVSGLGAAIASPVALVVAAVGAIVLLIPIRG</sequence>
<evidence type="ECO:0000256" key="1">
    <source>
        <dbReference type="SAM" id="Phobius"/>
    </source>
</evidence>
<keyword evidence="1" id="KW-0472">Membrane</keyword>
<feature type="transmembrane region" description="Helical" evidence="1">
    <location>
        <begin position="337"/>
        <end position="370"/>
    </location>
</feature>
<feature type="transmembrane region" description="Helical" evidence="1">
    <location>
        <begin position="266"/>
        <end position="290"/>
    </location>
</feature>
<keyword evidence="1" id="KW-0812">Transmembrane</keyword>
<feature type="transmembrane region" description="Helical" evidence="1">
    <location>
        <begin position="173"/>
        <end position="199"/>
    </location>
</feature>
<keyword evidence="1" id="KW-1133">Transmembrane helix</keyword>
<dbReference type="OrthoDB" id="206560at2157"/>
<accession>A0A2Z2HQF8</accession>
<feature type="transmembrane region" description="Helical" evidence="1">
    <location>
        <begin position="47"/>
        <end position="66"/>
    </location>
</feature>
<feature type="transmembrane region" description="Helical" evidence="1">
    <location>
        <begin position="103"/>
        <end position="122"/>
    </location>
</feature>
<dbReference type="InterPro" id="IPR055941">
    <property type="entry name" value="DUF7519"/>
</dbReference>
<name>A0A2Z2HQF8_9EURY</name>